<keyword evidence="2" id="KW-1185">Reference proteome</keyword>
<dbReference type="InterPro" id="IPR011009">
    <property type="entry name" value="Kinase-like_dom_sf"/>
</dbReference>
<dbReference type="OrthoDB" id="4177236at2759"/>
<dbReference type="PANTHER" id="PTHR21310:SF48">
    <property type="entry name" value="AMINOGLYCOSIDE PHOSPHOTRANSFERASE DOMAIN-CONTAINING PROTEIN"/>
    <property type="match status" value="1"/>
</dbReference>
<name>A0A6A6SK04_9PLEO</name>
<dbReference type="InterPro" id="IPR051678">
    <property type="entry name" value="AGP_Transferase"/>
</dbReference>
<dbReference type="Proteomes" id="UP000799324">
    <property type="component" value="Unassembled WGS sequence"/>
</dbReference>
<accession>A0A6A6SK04</accession>
<dbReference type="EMBL" id="MU004560">
    <property type="protein sequence ID" value="KAF2648069.1"/>
    <property type="molecule type" value="Genomic_DNA"/>
</dbReference>
<dbReference type="SUPFAM" id="SSF56112">
    <property type="entry name" value="Protein kinase-like (PK-like)"/>
    <property type="match status" value="1"/>
</dbReference>
<organism evidence="1 2">
    <name type="scientific">Lophiostoma macrostomum CBS 122681</name>
    <dbReference type="NCBI Taxonomy" id="1314788"/>
    <lineage>
        <taxon>Eukaryota</taxon>
        <taxon>Fungi</taxon>
        <taxon>Dikarya</taxon>
        <taxon>Ascomycota</taxon>
        <taxon>Pezizomycotina</taxon>
        <taxon>Dothideomycetes</taxon>
        <taxon>Pleosporomycetidae</taxon>
        <taxon>Pleosporales</taxon>
        <taxon>Lophiostomataceae</taxon>
        <taxon>Lophiostoma</taxon>
    </lineage>
</organism>
<gene>
    <name evidence="1" type="ORF">K491DRAFT_738415</name>
</gene>
<proteinExistence type="predicted"/>
<evidence type="ECO:0000313" key="2">
    <source>
        <dbReference type="Proteomes" id="UP000799324"/>
    </source>
</evidence>
<evidence type="ECO:0008006" key="3">
    <source>
        <dbReference type="Google" id="ProtNLM"/>
    </source>
</evidence>
<dbReference type="AlphaFoldDB" id="A0A6A6SK04"/>
<sequence>MEMRTKSEVLLEQWGTLDLTEIHRRIIGMRDVPFPDVKKCTKLKLPYQAPSCPPLPSWQEILAATKTHSLHMLNIGLHPEAETLLFLAEKRPQLRIPTVLAAWTVMNEYNNPVNCLMMEFIEGIALDDDNFSKLSIQAQDTICAKVSSQLQYLRELAPEEHYYGRVHRQGWQDPPPAVRGLNHISQDAVGPFDTYEEFARAMCQSDESECAVQDMSPEFHPLSVSHTASLWSMLCNWEPHEPKFTWIDPKIRNLVVRPVEGDDGNDWEVFLIDWECCGWYPAWLQALQCAHRFRVWLIDRSSKPPKIWEHREGELVPSVLKDVEPKADLEKLAVMKTRDWHFF</sequence>
<dbReference type="PANTHER" id="PTHR21310">
    <property type="entry name" value="AMINOGLYCOSIDE PHOSPHOTRANSFERASE-RELATED-RELATED"/>
    <property type="match status" value="1"/>
</dbReference>
<reference evidence="1" key="1">
    <citation type="journal article" date="2020" name="Stud. Mycol.">
        <title>101 Dothideomycetes genomes: a test case for predicting lifestyles and emergence of pathogens.</title>
        <authorList>
            <person name="Haridas S."/>
            <person name="Albert R."/>
            <person name="Binder M."/>
            <person name="Bloem J."/>
            <person name="Labutti K."/>
            <person name="Salamov A."/>
            <person name="Andreopoulos B."/>
            <person name="Baker S."/>
            <person name="Barry K."/>
            <person name="Bills G."/>
            <person name="Bluhm B."/>
            <person name="Cannon C."/>
            <person name="Castanera R."/>
            <person name="Culley D."/>
            <person name="Daum C."/>
            <person name="Ezra D."/>
            <person name="Gonzalez J."/>
            <person name="Henrissat B."/>
            <person name="Kuo A."/>
            <person name="Liang C."/>
            <person name="Lipzen A."/>
            <person name="Lutzoni F."/>
            <person name="Magnuson J."/>
            <person name="Mondo S."/>
            <person name="Nolan M."/>
            <person name="Ohm R."/>
            <person name="Pangilinan J."/>
            <person name="Park H.-J."/>
            <person name="Ramirez L."/>
            <person name="Alfaro M."/>
            <person name="Sun H."/>
            <person name="Tritt A."/>
            <person name="Yoshinaga Y."/>
            <person name="Zwiers L.-H."/>
            <person name="Turgeon B."/>
            <person name="Goodwin S."/>
            <person name="Spatafora J."/>
            <person name="Crous P."/>
            <person name="Grigoriev I."/>
        </authorList>
    </citation>
    <scope>NUCLEOTIDE SEQUENCE</scope>
    <source>
        <strain evidence="1">CBS 122681</strain>
    </source>
</reference>
<evidence type="ECO:0000313" key="1">
    <source>
        <dbReference type="EMBL" id="KAF2648069.1"/>
    </source>
</evidence>
<protein>
    <recommendedName>
        <fullName evidence="3">Aminoglycoside phosphotransferase domain-containing protein</fullName>
    </recommendedName>
</protein>